<name>A0A6I3X919_9BURK</name>
<accession>A0A6I3X919</accession>
<dbReference type="RefSeq" id="WP_155706898.1">
    <property type="nucleotide sequence ID" value="NZ_BMWU01000027.1"/>
</dbReference>
<reference evidence="3 4" key="1">
    <citation type="submission" date="2019-11" db="EMBL/GenBank/DDBJ databases">
        <title>Draft Genome Sequences of Six Type Strains of the Genus Massilia.</title>
        <authorList>
            <person name="Miess H."/>
            <person name="Frediansyah A."/>
            <person name="Goeker M."/>
            <person name="Gross H."/>
        </authorList>
    </citation>
    <scope>NUCLEOTIDE SEQUENCE [LARGE SCALE GENOMIC DNA]</scope>
    <source>
        <strain evidence="3 4">DSM 17513</strain>
    </source>
</reference>
<feature type="region of interest" description="Disordered" evidence="1">
    <location>
        <begin position="17"/>
        <end position="165"/>
    </location>
</feature>
<evidence type="ECO:0008006" key="5">
    <source>
        <dbReference type="Google" id="ProtNLM"/>
    </source>
</evidence>
<keyword evidence="2" id="KW-0732">Signal</keyword>
<feature type="compositionally biased region" description="Low complexity" evidence="1">
    <location>
        <begin position="111"/>
        <end position="125"/>
    </location>
</feature>
<dbReference type="AlphaFoldDB" id="A0A6I3X919"/>
<sequence length="165" mass="16224">MHTKLIAAATLAALAYAGAASAQSHSVTNMANPPQTQSDSKAATEATPGRSATAHKNTNKQPNKNAGKDGGNRGNPSGSAKTGAGNDATGNAKRNADGGGKVETSGDSMTGERTGAGSSATATTGIGAGNGDQGAEGAMEIKPSEAYTNPVERRALDEAPKSGKK</sequence>
<dbReference type="EMBL" id="WNWM01000002">
    <property type="protein sequence ID" value="MUI11090.1"/>
    <property type="molecule type" value="Genomic_DNA"/>
</dbReference>
<dbReference type="Proteomes" id="UP000431684">
    <property type="component" value="Unassembled WGS sequence"/>
</dbReference>
<organism evidence="3 4">
    <name type="scientific">Pseudoduganella dura</name>
    <dbReference type="NCBI Taxonomy" id="321982"/>
    <lineage>
        <taxon>Bacteria</taxon>
        <taxon>Pseudomonadati</taxon>
        <taxon>Pseudomonadota</taxon>
        <taxon>Betaproteobacteria</taxon>
        <taxon>Burkholderiales</taxon>
        <taxon>Oxalobacteraceae</taxon>
        <taxon>Telluria group</taxon>
        <taxon>Pseudoduganella</taxon>
    </lineage>
</organism>
<keyword evidence="4" id="KW-1185">Reference proteome</keyword>
<gene>
    <name evidence="3" type="ORF">GJV26_01075</name>
</gene>
<evidence type="ECO:0000256" key="1">
    <source>
        <dbReference type="SAM" id="MobiDB-lite"/>
    </source>
</evidence>
<evidence type="ECO:0000256" key="2">
    <source>
        <dbReference type="SAM" id="SignalP"/>
    </source>
</evidence>
<proteinExistence type="predicted"/>
<evidence type="ECO:0000313" key="3">
    <source>
        <dbReference type="EMBL" id="MUI11090.1"/>
    </source>
</evidence>
<feature type="chain" id="PRO_5026069437" description="Cell envelope biogenesis protein TolA" evidence="2">
    <location>
        <begin position="23"/>
        <end position="165"/>
    </location>
</feature>
<feature type="compositionally biased region" description="Polar residues" evidence="1">
    <location>
        <begin position="23"/>
        <end position="41"/>
    </location>
</feature>
<feature type="compositionally biased region" description="Basic and acidic residues" evidence="1">
    <location>
        <begin position="151"/>
        <end position="165"/>
    </location>
</feature>
<evidence type="ECO:0000313" key="4">
    <source>
        <dbReference type="Proteomes" id="UP000431684"/>
    </source>
</evidence>
<feature type="compositionally biased region" description="Polar residues" evidence="1">
    <location>
        <begin position="54"/>
        <end position="64"/>
    </location>
</feature>
<feature type="signal peptide" evidence="2">
    <location>
        <begin position="1"/>
        <end position="22"/>
    </location>
</feature>
<dbReference type="OrthoDB" id="8757133at2"/>
<comment type="caution">
    <text evidence="3">The sequence shown here is derived from an EMBL/GenBank/DDBJ whole genome shotgun (WGS) entry which is preliminary data.</text>
</comment>
<protein>
    <recommendedName>
        <fullName evidence="5">Cell envelope biogenesis protein TolA</fullName>
    </recommendedName>
</protein>